<keyword evidence="1" id="KW-0472">Membrane</keyword>
<organism evidence="2">
    <name type="scientific">mine drainage metagenome</name>
    <dbReference type="NCBI Taxonomy" id="410659"/>
    <lineage>
        <taxon>unclassified sequences</taxon>
        <taxon>metagenomes</taxon>
        <taxon>ecological metagenomes</taxon>
    </lineage>
</organism>
<keyword evidence="1" id="KW-0812">Transmembrane</keyword>
<reference evidence="2" key="1">
    <citation type="submission" date="2013-08" db="EMBL/GenBank/DDBJ databases">
        <authorList>
            <person name="Mendez C."/>
            <person name="Richter M."/>
            <person name="Ferrer M."/>
            <person name="Sanchez J."/>
        </authorList>
    </citation>
    <scope>NUCLEOTIDE SEQUENCE</scope>
</reference>
<protein>
    <recommendedName>
        <fullName evidence="3">DUF916 domain-containing protein</fullName>
    </recommendedName>
</protein>
<accession>T1B6X2</accession>
<keyword evidence="1" id="KW-1133">Transmembrane helix</keyword>
<feature type="non-terminal residue" evidence="2">
    <location>
        <position position="1"/>
    </location>
</feature>
<evidence type="ECO:0000256" key="1">
    <source>
        <dbReference type="SAM" id="Phobius"/>
    </source>
</evidence>
<proteinExistence type="predicted"/>
<gene>
    <name evidence="2" type="ORF">B1B_11397</name>
</gene>
<name>T1B6X2_9ZZZZ</name>
<feature type="non-terminal residue" evidence="2">
    <location>
        <position position="164"/>
    </location>
</feature>
<dbReference type="EMBL" id="AUZY01007400">
    <property type="protein sequence ID" value="EQD49970.1"/>
    <property type="molecule type" value="Genomic_DNA"/>
</dbReference>
<reference evidence="2" key="2">
    <citation type="journal article" date="2014" name="ISME J.">
        <title>Microbial stratification in low pH oxic and suboxic macroscopic growths along an acid mine drainage.</title>
        <authorList>
            <person name="Mendez-Garcia C."/>
            <person name="Mesa V."/>
            <person name="Sprenger R.R."/>
            <person name="Richter M."/>
            <person name="Diez M.S."/>
            <person name="Solano J."/>
            <person name="Bargiela R."/>
            <person name="Golyshina O.V."/>
            <person name="Manteca A."/>
            <person name="Ramos J.L."/>
            <person name="Gallego J.R."/>
            <person name="Llorente I."/>
            <person name="Martins Dos Santos V.A."/>
            <person name="Jensen O.N."/>
            <person name="Pelaez A.I."/>
            <person name="Sanchez J."/>
            <person name="Ferrer M."/>
        </authorList>
    </citation>
    <scope>NUCLEOTIDE SEQUENCE</scope>
</reference>
<dbReference type="AlphaFoldDB" id="T1B6X2"/>
<feature type="transmembrane region" description="Helical" evidence="1">
    <location>
        <begin position="127"/>
        <end position="147"/>
    </location>
</feature>
<comment type="caution">
    <text evidence="2">The sequence shown here is derived from an EMBL/GenBank/DDBJ whole genome shotgun (WGS) entry which is preliminary data.</text>
</comment>
<evidence type="ECO:0008006" key="3">
    <source>
        <dbReference type="Google" id="ProtNLM"/>
    </source>
</evidence>
<evidence type="ECO:0000313" key="2">
    <source>
        <dbReference type="EMBL" id="EQD49970.1"/>
    </source>
</evidence>
<sequence length="164" mass="17124">VQALEAVGTAVYGRVRGPLHPRLVATAVSVRTAGPLISEFAGAVDATVTYTLVNTGNENVTPRATVSLTRFLGSGPRARVALPEILPGATVTFSHTFDNVEPLGHLTASVTATALGVRTSGSAGTVVIPWGLVVVLVLLILLALVLFRRRRRQRAAATQPRSAP</sequence>